<feature type="compositionally biased region" description="Pro residues" evidence="2">
    <location>
        <begin position="458"/>
        <end position="467"/>
    </location>
</feature>
<evidence type="ECO:0000256" key="2">
    <source>
        <dbReference type="SAM" id="MobiDB-lite"/>
    </source>
</evidence>
<dbReference type="Pfam" id="PF02037">
    <property type="entry name" value="SAP"/>
    <property type="match status" value="1"/>
</dbReference>
<dbReference type="GO" id="GO:0003713">
    <property type="term" value="F:transcription coactivator activity"/>
    <property type="evidence" value="ECO:0007669"/>
    <property type="project" value="TreeGrafter"/>
</dbReference>
<evidence type="ECO:0000313" key="5">
    <source>
        <dbReference type="Proteomes" id="UP000827986"/>
    </source>
</evidence>
<dbReference type="PROSITE" id="PS50800">
    <property type="entry name" value="SAP"/>
    <property type="match status" value="1"/>
</dbReference>
<feature type="region of interest" description="Disordered" evidence="2">
    <location>
        <begin position="601"/>
        <end position="662"/>
    </location>
</feature>
<dbReference type="Gene3D" id="1.10.720.30">
    <property type="entry name" value="SAP domain"/>
    <property type="match status" value="1"/>
</dbReference>
<feature type="compositionally biased region" description="Low complexity" evidence="2">
    <location>
        <begin position="604"/>
        <end position="615"/>
    </location>
</feature>
<dbReference type="SUPFAM" id="SSF68906">
    <property type="entry name" value="SAP domain"/>
    <property type="match status" value="1"/>
</dbReference>
<dbReference type="InterPro" id="IPR036361">
    <property type="entry name" value="SAP_dom_sf"/>
</dbReference>
<dbReference type="EMBL" id="JAHDVG010000469">
    <property type="protein sequence ID" value="KAH1181197.1"/>
    <property type="molecule type" value="Genomic_DNA"/>
</dbReference>
<feature type="region of interest" description="Disordered" evidence="2">
    <location>
        <begin position="452"/>
        <end position="489"/>
    </location>
</feature>
<feature type="compositionally biased region" description="Pro residues" evidence="2">
    <location>
        <begin position="622"/>
        <end position="636"/>
    </location>
</feature>
<dbReference type="SUPFAM" id="SSF49879">
    <property type="entry name" value="SMAD/FHA domain"/>
    <property type="match status" value="1"/>
</dbReference>
<accession>A0A9D4AYG3</accession>
<dbReference type="GO" id="GO:0051145">
    <property type="term" value="P:smooth muscle cell differentiation"/>
    <property type="evidence" value="ECO:0007669"/>
    <property type="project" value="TreeGrafter"/>
</dbReference>
<dbReference type="InterPro" id="IPR043451">
    <property type="entry name" value="Myocardin-like"/>
</dbReference>
<comment type="caution">
    <text evidence="4">The sequence shown here is derived from an EMBL/GenBank/DDBJ whole genome shotgun (WGS) entry which is preliminary data.</text>
</comment>
<keyword evidence="1" id="KW-0175">Coiled coil</keyword>
<evidence type="ECO:0000313" key="4">
    <source>
        <dbReference type="EMBL" id="KAH1181197.1"/>
    </source>
</evidence>
<feature type="coiled-coil region" evidence="1">
    <location>
        <begin position="417"/>
        <end position="451"/>
    </location>
</feature>
<gene>
    <name evidence="4" type="ORF">KIL84_002131</name>
</gene>
<dbReference type="GO" id="GO:0045944">
    <property type="term" value="P:positive regulation of transcription by RNA polymerase II"/>
    <property type="evidence" value="ECO:0007669"/>
    <property type="project" value="TreeGrafter"/>
</dbReference>
<evidence type="ECO:0000259" key="3">
    <source>
        <dbReference type="PROSITE" id="PS50800"/>
    </source>
</evidence>
<feature type="domain" description="SAP" evidence="3">
    <location>
        <begin position="364"/>
        <end position="398"/>
    </location>
</feature>
<dbReference type="Proteomes" id="UP000827986">
    <property type="component" value="Unassembled WGS sequence"/>
</dbReference>
<dbReference type="InterPro" id="IPR008984">
    <property type="entry name" value="SMAD_FHA_dom_sf"/>
</dbReference>
<proteinExistence type="predicted"/>
<dbReference type="InterPro" id="IPR003034">
    <property type="entry name" value="SAP_dom"/>
</dbReference>
<feature type="region of interest" description="Disordered" evidence="2">
    <location>
        <begin position="558"/>
        <end position="588"/>
    </location>
</feature>
<sequence>MTRRRHVFGRRPQPDKGGYVDTFLCAPDILPRHCCVREAEPAPGPALVRPFRGAAVTLNGGALVREAALHPGDLLGLGQHFLFMYKDPRTPQPRPAWLPRPWVSPGLAGAFSCQACGRSLQERQDAFQAYVESREPELRYRPQEEEALLREIVRLQGATAFNLAPAFLLGLCLEHSTRVLEPSHFPRLVARMAQLIKEAVWEKIKEVGDRQPENDLETCDEAMAVLDEVIMSTFQQSVYYLTKGPPRPKKAKDPKPKVRKLKYHQYVPPAARPPRAPAPLDAAYARLLQQQQLFLQLQILQQQQPPAPPGPPTALCVPALHPLSASISPDPVISFAAPPITLAAPPTPPTPPVPPKPELLPANLDDLTVSELRQQLRQRGLPVSGTKPALLERLKPFQVRGAPGPPPPALPPADRALREKQRLIDSLTWELQREQQEADDLREELQLHKCRRGRPEGEPLPPSPPASHGPQAPAGETPEGTAPRREGFLVFCPPSCEPIGEDLELPLQITASPAPAPRSLEEELQEAIQKAQLVPSQSIEDILEEPLACAGDLLPTDAPLLLPTEPRRPPSPLSQQGAPCKKPRRTPPAAAILDFPSHYDFLTPPSSSSSSPSDSLRGVFSPEPPEGPPSPSPRPAFDPVDWLEALTSGPASGLGPGTPGGSSIFSTDFFDSPELSVNHMIDLMVEQW</sequence>
<reference evidence="4" key="1">
    <citation type="submission" date="2021-09" db="EMBL/GenBank/DDBJ databases">
        <title>The genome of Mauremys mutica provides insights into the evolution of semi-aquatic lifestyle.</title>
        <authorList>
            <person name="Gong S."/>
            <person name="Gao Y."/>
        </authorList>
    </citation>
    <scope>NUCLEOTIDE SEQUENCE</scope>
    <source>
        <strain evidence="4">MM-2020</strain>
        <tissue evidence="4">Muscle</tissue>
    </source>
</reference>
<dbReference type="PANTHER" id="PTHR22793:SF14">
    <property type="entry name" value="MYOCARDIN-LIKE"/>
    <property type="match status" value="1"/>
</dbReference>
<protein>
    <recommendedName>
        <fullName evidence="3">SAP domain-containing protein</fullName>
    </recommendedName>
</protein>
<dbReference type="PANTHER" id="PTHR22793">
    <property type="entry name" value="MYOCARDIN-RELATED TRANSCRIPTION FACTOR-RELATED"/>
    <property type="match status" value="1"/>
</dbReference>
<evidence type="ECO:0000256" key="1">
    <source>
        <dbReference type="SAM" id="Coils"/>
    </source>
</evidence>
<name>A0A9D4AYG3_9SAUR</name>
<organism evidence="4 5">
    <name type="scientific">Mauremys mutica</name>
    <name type="common">yellowpond turtle</name>
    <dbReference type="NCBI Taxonomy" id="74926"/>
    <lineage>
        <taxon>Eukaryota</taxon>
        <taxon>Metazoa</taxon>
        <taxon>Chordata</taxon>
        <taxon>Craniata</taxon>
        <taxon>Vertebrata</taxon>
        <taxon>Euteleostomi</taxon>
        <taxon>Archelosauria</taxon>
        <taxon>Testudinata</taxon>
        <taxon>Testudines</taxon>
        <taxon>Cryptodira</taxon>
        <taxon>Durocryptodira</taxon>
        <taxon>Testudinoidea</taxon>
        <taxon>Geoemydidae</taxon>
        <taxon>Geoemydinae</taxon>
        <taxon>Mauremys</taxon>
    </lineage>
</organism>
<dbReference type="GO" id="GO:0005634">
    <property type="term" value="C:nucleus"/>
    <property type="evidence" value="ECO:0007669"/>
    <property type="project" value="TreeGrafter"/>
</dbReference>
<keyword evidence="5" id="KW-1185">Reference proteome</keyword>
<dbReference type="SMART" id="SM00513">
    <property type="entry name" value="SAP"/>
    <property type="match status" value="1"/>
</dbReference>
<dbReference type="AlphaFoldDB" id="A0A9D4AYG3"/>
<dbReference type="Gene3D" id="2.60.200.20">
    <property type="match status" value="1"/>
</dbReference>